<dbReference type="Pfam" id="PF04466">
    <property type="entry name" value="Terminase_3"/>
    <property type="match status" value="1"/>
</dbReference>
<name>A0A6V8PL55_9ACTN</name>
<dbReference type="InterPro" id="IPR052380">
    <property type="entry name" value="Viral_DNA_packaging_terminase"/>
</dbReference>
<dbReference type="RefSeq" id="WP_219857272.1">
    <property type="nucleotide sequence ID" value="NZ_BLRZ01000422.1"/>
</dbReference>
<proteinExistence type="predicted"/>
<evidence type="ECO:0000259" key="1">
    <source>
        <dbReference type="Pfam" id="PF04466"/>
    </source>
</evidence>
<dbReference type="InterPro" id="IPR035412">
    <property type="entry name" value="Terminase_L_N"/>
</dbReference>
<feature type="domain" description="Phage terminase large subunit N-terminal" evidence="1">
    <location>
        <begin position="23"/>
        <end position="133"/>
    </location>
</feature>
<dbReference type="AlphaFoldDB" id="A0A6V8PL55"/>
<dbReference type="EMBL" id="BLRZ01000422">
    <property type="protein sequence ID" value="GFP31581.1"/>
    <property type="molecule type" value="Genomic_DNA"/>
</dbReference>
<dbReference type="Proteomes" id="UP000588083">
    <property type="component" value="Unassembled WGS sequence"/>
</dbReference>
<dbReference type="PANTHER" id="PTHR39184">
    <property type="match status" value="1"/>
</dbReference>
<reference evidence="2 3" key="1">
    <citation type="journal article" date="2020" name="Front. Microbiol.">
        <title>Single-cell genomics of novel Actinobacteria with the Wood-Ljungdahl pathway discovered in a serpentinizing system.</title>
        <authorList>
            <person name="Merino N."/>
            <person name="Kawai M."/>
            <person name="Boyd E.S."/>
            <person name="Colman D.R."/>
            <person name="McGlynn S.E."/>
            <person name="Nealson K.H."/>
            <person name="Kurokawa K."/>
            <person name="Hongoh Y."/>
        </authorList>
    </citation>
    <scope>NUCLEOTIDE SEQUENCE [LARGE SCALE GENOMIC DNA]</scope>
    <source>
        <strain evidence="2 3">S34</strain>
    </source>
</reference>
<evidence type="ECO:0000313" key="2">
    <source>
        <dbReference type="EMBL" id="GFP31581.1"/>
    </source>
</evidence>
<dbReference type="InterPro" id="IPR027417">
    <property type="entry name" value="P-loop_NTPase"/>
</dbReference>
<sequence>MIPIDFAATTNTKFYPLYADTSRYLVLWGGGSSGKSRFAAQKLIARMLSEKGHRLLCLRKVAKTLRESVFAELKTVIGGWGVSALFSIPTGINRDLHIKCRANGNEILFSGLDAVEKRKSIVGITGIWVEEAS</sequence>
<evidence type="ECO:0000313" key="3">
    <source>
        <dbReference type="Proteomes" id="UP000588083"/>
    </source>
</evidence>
<protein>
    <submittedName>
        <fullName evidence="2">Phage terminase large subunit</fullName>
    </submittedName>
</protein>
<gene>
    <name evidence="2" type="ORF">HKBW3S34_02501</name>
</gene>
<dbReference type="Gene3D" id="3.40.50.300">
    <property type="entry name" value="P-loop containing nucleotide triphosphate hydrolases"/>
    <property type="match status" value="1"/>
</dbReference>
<keyword evidence="3" id="KW-1185">Reference proteome</keyword>
<dbReference type="PANTHER" id="PTHR39184:SF1">
    <property type="entry name" value="PBSX PHAGE TERMINASE LARGE SUBUNIT"/>
    <property type="match status" value="1"/>
</dbReference>
<feature type="non-terminal residue" evidence="2">
    <location>
        <position position="133"/>
    </location>
</feature>
<accession>A0A6V8PL55</accession>
<comment type="caution">
    <text evidence="2">The sequence shown here is derived from an EMBL/GenBank/DDBJ whole genome shotgun (WGS) entry which is preliminary data.</text>
</comment>
<organism evidence="2 3">
    <name type="scientific">Candidatus Hakubella thermalkaliphila</name>
    <dbReference type="NCBI Taxonomy" id="2754717"/>
    <lineage>
        <taxon>Bacteria</taxon>
        <taxon>Bacillati</taxon>
        <taxon>Actinomycetota</taxon>
        <taxon>Actinomycetota incertae sedis</taxon>
        <taxon>Candidatus Hakubellales</taxon>
        <taxon>Candidatus Hakubellaceae</taxon>
        <taxon>Candidatus Hakubella</taxon>
    </lineage>
</organism>